<dbReference type="InterPro" id="IPR000182">
    <property type="entry name" value="GNAT_dom"/>
</dbReference>
<dbReference type="InterPro" id="IPR016181">
    <property type="entry name" value="Acyl_CoA_acyltransferase"/>
</dbReference>
<dbReference type="InterPro" id="IPR051554">
    <property type="entry name" value="Acetyltransferase_Eis"/>
</dbReference>
<accession>A0ABS1UH96</accession>
<reference evidence="2 3" key="1">
    <citation type="submission" date="2021-01" db="EMBL/GenBank/DDBJ databases">
        <title>Genome sequencing of Micromonospora fiedleri MG-37.</title>
        <authorList>
            <person name="Moreland P.E.J."/>
            <person name="Stach J.E.M."/>
        </authorList>
    </citation>
    <scope>NUCLEOTIDE SEQUENCE [LARGE SCALE GENOMIC DNA]</scope>
    <source>
        <strain evidence="2 3">MG-37</strain>
    </source>
</reference>
<dbReference type="PANTHER" id="PTHR37817:SF1">
    <property type="entry name" value="N-ACETYLTRANSFERASE EIS"/>
    <property type="match status" value="1"/>
</dbReference>
<feature type="domain" description="N-acetyltransferase" evidence="1">
    <location>
        <begin position="123"/>
        <end position="256"/>
    </location>
</feature>
<organism evidence="2 3">
    <name type="scientific">Micromonospora fiedleri</name>
    <dbReference type="NCBI Taxonomy" id="1157498"/>
    <lineage>
        <taxon>Bacteria</taxon>
        <taxon>Bacillati</taxon>
        <taxon>Actinomycetota</taxon>
        <taxon>Actinomycetes</taxon>
        <taxon>Micromonosporales</taxon>
        <taxon>Micromonosporaceae</taxon>
        <taxon>Micromonospora</taxon>
    </lineage>
</organism>
<dbReference type="EMBL" id="JAETXL010000002">
    <property type="protein sequence ID" value="MBL6275719.1"/>
    <property type="molecule type" value="Genomic_DNA"/>
</dbReference>
<dbReference type="Gene3D" id="3.40.630.30">
    <property type="match status" value="1"/>
</dbReference>
<comment type="caution">
    <text evidence="2">The sequence shown here is derived from an EMBL/GenBank/DDBJ whole genome shotgun (WGS) entry which is preliminary data.</text>
</comment>
<dbReference type="Pfam" id="PF00583">
    <property type="entry name" value="Acetyltransf_1"/>
    <property type="match status" value="1"/>
</dbReference>
<evidence type="ECO:0000259" key="1">
    <source>
        <dbReference type="PROSITE" id="PS51186"/>
    </source>
</evidence>
<sequence>MMHPNDVVTSIHDLPAQLANNRAYWCGWVSPDGADDDLPIFRTDVPHPLLNGVLRVRNRPIDETVAQAGRRLTGTPWLWWVGADSDPGIADALTALGGRQVSMMPVMAVDLDRVAELPGPPGLVVDQIDDSEIPAFVEVYGPALGVPDDAVATVTRLEIDRPADGAELLRFVARLDGRVVGTAATLISNGVAGIYVVSTVAELRGRGIGTAVTAAALRAGRERGLRVGTLQASSAGEPVYRRMGFETIDHYRLFSL</sequence>
<keyword evidence="3" id="KW-1185">Reference proteome</keyword>
<dbReference type="RefSeq" id="WP_203220603.1">
    <property type="nucleotide sequence ID" value="NZ_JAETXL010000002.1"/>
</dbReference>
<proteinExistence type="predicted"/>
<dbReference type="CDD" id="cd04301">
    <property type="entry name" value="NAT_SF"/>
    <property type="match status" value="1"/>
</dbReference>
<dbReference type="Proteomes" id="UP000661193">
    <property type="component" value="Unassembled WGS sequence"/>
</dbReference>
<gene>
    <name evidence="2" type="ORF">JMF97_06050</name>
</gene>
<evidence type="ECO:0000313" key="3">
    <source>
        <dbReference type="Proteomes" id="UP000661193"/>
    </source>
</evidence>
<dbReference type="PROSITE" id="PS51186">
    <property type="entry name" value="GNAT"/>
    <property type="match status" value="1"/>
</dbReference>
<dbReference type="SUPFAM" id="SSF55729">
    <property type="entry name" value="Acyl-CoA N-acyltransferases (Nat)"/>
    <property type="match status" value="1"/>
</dbReference>
<protein>
    <submittedName>
        <fullName evidence="2">GNAT family N-acetyltransferase</fullName>
    </submittedName>
</protein>
<evidence type="ECO:0000313" key="2">
    <source>
        <dbReference type="EMBL" id="MBL6275719.1"/>
    </source>
</evidence>
<name>A0ABS1UH96_9ACTN</name>
<dbReference type="PANTHER" id="PTHR37817">
    <property type="entry name" value="N-ACETYLTRANSFERASE EIS"/>
    <property type="match status" value="1"/>
</dbReference>